<comment type="caution">
    <text evidence="3">The sequence shown here is derived from an EMBL/GenBank/DDBJ whole genome shotgun (WGS) entry which is preliminary data.</text>
</comment>
<evidence type="ECO:0000313" key="3">
    <source>
        <dbReference type="EMBL" id="MBN8660939.1"/>
    </source>
</evidence>
<reference evidence="3" key="1">
    <citation type="submission" date="2021-02" db="EMBL/GenBank/DDBJ databases">
        <title>Genome-Resolved Metagenomics of a Microbial Community Performing Photosynthetic Biological Nutrient Removal.</title>
        <authorList>
            <person name="Mcdaniel E.A."/>
        </authorList>
    </citation>
    <scope>NUCLEOTIDE SEQUENCE</scope>
    <source>
        <strain evidence="3">UWPOB_OBS1</strain>
    </source>
</reference>
<feature type="domain" description="WYL" evidence="1">
    <location>
        <begin position="142"/>
        <end position="208"/>
    </location>
</feature>
<evidence type="ECO:0000259" key="2">
    <source>
        <dbReference type="Pfam" id="PF25583"/>
    </source>
</evidence>
<evidence type="ECO:0000313" key="4">
    <source>
        <dbReference type="Proteomes" id="UP000664277"/>
    </source>
</evidence>
<accession>A0A8J7TLS5</accession>
<dbReference type="InterPro" id="IPR057727">
    <property type="entry name" value="WCX_dom"/>
</dbReference>
<dbReference type="PANTHER" id="PTHR34580">
    <property type="match status" value="1"/>
</dbReference>
<dbReference type="InterPro" id="IPR026881">
    <property type="entry name" value="WYL_dom"/>
</dbReference>
<gene>
    <name evidence="3" type="ORF">J0M35_11275</name>
</gene>
<sequence length="320" mass="37303">MSTRLERVYGIDAEIRRGTYPSVQKLCDMFEVQQRTLYDDIRFLRDRMGQDIVFDHSRAGYYNKSPDKSLPPFELTNAEVFALTIGKDMLSAYTGTSFEPILKSALEKIYQRLPGKVEVNMEELRSMIRFKPNPLTPVNRKTFLDINRACEKNLPTELKYYAPSTDEVTERTIYPHRLVEHQGLWYVIGYCTLRKDLRKFALHRIQHYHLLDARFEPISDQEIDSWLAGAFMIEHRSAEQLVKIKFAPRAANYIRERVWHHTQSMEEHPDGSCTLSMQSPSLDEVARWVLSYGAEAEVLAPADLRKQMQSTLTKALDNYK</sequence>
<dbReference type="InterPro" id="IPR051534">
    <property type="entry name" value="CBASS_pafABC_assoc_protein"/>
</dbReference>
<dbReference type="PROSITE" id="PS52050">
    <property type="entry name" value="WYL"/>
    <property type="match status" value="1"/>
</dbReference>
<organism evidence="3 4">
    <name type="scientific">Candidatus Obscuribacter phosphatis</name>
    <dbReference type="NCBI Taxonomy" id="1906157"/>
    <lineage>
        <taxon>Bacteria</taxon>
        <taxon>Bacillati</taxon>
        <taxon>Candidatus Melainabacteria</taxon>
        <taxon>Candidatus Obscuribacterales</taxon>
        <taxon>Candidatus Obscuribacteraceae</taxon>
        <taxon>Candidatus Obscuribacter</taxon>
    </lineage>
</organism>
<dbReference type="AlphaFoldDB" id="A0A8J7TLS5"/>
<proteinExistence type="predicted"/>
<dbReference type="Proteomes" id="UP000664277">
    <property type="component" value="Unassembled WGS sequence"/>
</dbReference>
<dbReference type="EMBL" id="JAFLCK010000014">
    <property type="protein sequence ID" value="MBN8660939.1"/>
    <property type="molecule type" value="Genomic_DNA"/>
</dbReference>
<feature type="domain" description="WCX" evidence="2">
    <location>
        <begin position="241"/>
        <end position="316"/>
    </location>
</feature>
<dbReference type="Pfam" id="PF25583">
    <property type="entry name" value="WCX"/>
    <property type="match status" value="1"/>
</dbReference>
<protein>
    <submittedName>
        <fullName evidence="3">WYL domain-containing protein</fullName>
    </submittedName>
</protein>
<dbReference type="PANTHER" id="PTHR34580:SF9">
    <property type="entry name" value="SLL5097 PROTEIN"/>
    <property type="match status" value="1"/>
</dbReference>
<evidence type="ECO:0000259" key="1">
    <source>
        <dbReference type="Pfam" id="PF13280"/>
    </source>
</evidence>
<dbReference type="Pfam" id="PF13280">
    <property type="entry name" value="WYL"/>
    <property type="match status" value="1"/>
</dbReference>
<name>A0A8J7TLS5_9BACT</name>